<dbReference type="Pfam" id="PF02824">
    <property type="entry name" value="TGS"/>
    <property type="match status" value="1"/>
</dbReference>
<dbReference type="SUPFAM" id="SSF109604">
    <property type="entry name" value="HD-domain/PDEase-like"/>
    <property type="match status" value="1"/>
</dbReference>
<dbReference type="Gene3D" id="3.10.20.30">
    <property type="match status" value="1"/>
</dbReference>
<accession>A0A7X0M6F6</accession>
<dbReference type="InterPro" id="IPR033655">
    <property type="entry name" value="TGS_RelA/SpoT"/>
</dbReference>
<evidence type="ECO:0000259" key="5">
    <source>
        <dbReference type="PROSITE" id="PS51671"/>
    </source>
</evidence>
<dbReference type="InterPro" id="IPR012676">
    <property type="entry name" value="TGS-like"/>
</dbReference>
<dbReference type="FunFam" id="1.10.3210.10:FF:000001">
    <property type="entry name" value="GTP pyrophosphokinase RelA"/>
    <property type="match status" value="1"/>
</dbReference>
<dbReference type="CDD" id="cd01668">
    <property type="entry name" value="TGS_RSH"/>
    <property type="match status" value="1"/>
</dbReference>
<organism evidence="8 9">
    <name type="scientific">Sphaerisporangium rubeum</name>
    <dbReference type="NCBI Taxonomy" id="321317"/>
    <lineage>
        <taxon>Bacteria</taxon>
        <taxon>Bacillati</taxon>
        <taxon>Actinomycetota</taxon>
        <taxon>Actinomycetes</taxon>
        <taxon>Streptosporangiales</taxon>
        <taxon>Streptosporangiaceae</taxon>
        <taxon>Sphaerisporangium</taxon>
    </lineage>
</organism>
<evidence type="ECO:0000259" key="6">
    <source>
        <dbReference type="PROSITE" id="PS51831"/>
    </source>
</evidence>
<dbReference type="EC" id="2.7.6.5" evidence="8"/>
<dbReference type="GO" id="GO:0016301">
    <property type="term" value="F:kinase activity"/>
    <property type="evidence" value="ECO:0007669"/>
    <property type="project" value="UniProtKB-KW"/>
</dbReference>
<evidence type="ECO:0000256" key="1">
    <source>
        <dbReference type="ARBA" id="ARBA00004976"/>
    </source>
</evidence>
<dbReference type="AlphaFoldDB" id="A0A7X0M6F6"/>
<dbReference type="SMART" id="SM00471">
    <property type="entry name" value="HDc"/>
    <property type="match status" value="1"/>
</dbReference>
<name>A0A7X0M6F6_9ACTN</name>
<reference evidence="8 9" key="1">
    <citation type="submission" date="2020-08" db="EMBL/GenBank/DDBJ databases">
        <title>Sequencing the genomes of 1000 actinobacteria strains.</title>
        <authorList>
            <person name="Klenk H.-P."/>
        </authorList>
    </citation>
    <scope>NUCLEOTIDE SEQUENCE [LARGE SCALE GENOMIC DNA]</scope>
    <source>
        <strain evidence="8 9">DSM 44936</strain>
    </source>
</reference>
<keyword evidence="8" id="KW-0418">Kinase</keyword>
<dbReference type="Proteomes" id="UP000555564">
    <property type="component" value="Unassembled WGS sequence"/>
</dbReference>
<evidence type="ECO:0000259" key="7">
    <source>
        <dbReference type="PROSITE" id="PS51880"/>
    </source>
</evidence>
<dbReference type="InterPro" id="IPR043519">
    <property type="entry name" value="NT_sf"/>
</dbReference>
<dbReference type="PROSITE" id="PS51880">
    <property type="entry name" value="TGS"/>
    <property type="match status" value="1"/>
</dbReference>
<comment type="catalytic activity">
    <reaction evidence="2">
        <text>GTP + ATP = guanosine 3'-diphosphate 5'-triphosphate + AMP</text>
        <dbReference type="Rhea" id="RHEA:22088"/>
        <dbReference type="ChEBI" id="CHEBI:30616"/>
        <dbReference type="ChEBI" id="CHEBI:37565"/>
        <dbReference type="ChEBI" id="CHEBI:142410"/>
        <dbReference type="ChEBI" id="CHEBI:456215"/>
        <dbReference type="EC" id="2.7.6.5"/>
    </reaction>
</comment>
<dbReference type="InterPro" id="IPR004095">
    <property type="entry name" value="TGS"/>
</dbReference>
<dbReference type="PANTHER" id="PTHR21262">
    <property type="entry name" value="GUANOSINE-3',5'-BIS DIPHOSPHATE 3'-PYROPHOSPHOHYDROLASE"/>
    <property type="match status" value="1"/>
</dbReference>
<dbReference type="SMART" id="SM00954">
    <property type="entry name" value="RelA_SpoT"/>
    <property type="match status" value="1"/>
</dbReference>
<dbReference type="Pfam" id="PF19296">
    <property type="entry name" value="RelA_AH_RIS"/>
    <property type="match status" value="1"/>
</dbReference>
<evidence type="ECO:0000256" key="3">
    <source>
        <dbReference type="RuleBase" id="RU003847"/>
    </source>
</evidence>
<evidence type="ECO:0000256" key="2">
    <source>
        <dbReference type="ARBA" id="ARBA00048244"/>
    </source>
</evidence>
<comment type="caution">
    <text evidence="8">The sequence shown here is derived from an EMBL/GenBank/DDBJ whole genome shotgun (WGS) entry which is preliminary data.</text>
</comment>
<dbReference type="FunFam" id="3.10.20.30:FF:000002">
    <property type="entry name" value="GTP pyrophosphokinase (RelA/SpoT)"/>
    <property type="match status" value="1"/>
</dbReference>
<dbReference type="EMBL" id="JACHIU010000001">
    <property type="protein sequence ID" value="MBB6473420.1"/>
    <property type="molecule type" value="Genomic_DNA"/>
</dbReference>
<dbReference type="InterPro" id="IPR007685">
    <property type="entry name" value="RelA_SpoT"/>
</dbReference>
<dbReference type="CDD" id="cd05399">
    <property type="entry name" value="NT_Rel-Spo_like"/>
    <property type="match status" value="1"/>
</dbReference>
<feature type="domain" description="ACT" evidence="5">
    <location>
        <begin position="708"/>
        <end position="782"/>
    </location>
</feature>
<dbReference type="InterPro" id="IPR006674">
    <property type="entry name" value="HD_domain"/>
</dbReference>
<feature type="region of interest" description="Disordered" evidence="4">
    <location>
        <begin position="1"/>
        <end position="40"/>
    </location>
</feature>
<dbReference type="GO" id="GO:0015970">
    <property type="term" value="P:guanosine tetraphosphate biosynthetic process"/>
    <property type="evidence" value="ECO:0007669"/>
    <property type="project" value="UniProtKB-UniPathway"/>
</dbReference>
<evidence type="ECO:0000313" key="9">
    <source>
        <dbReference type="Proteomes" id="UP000555564"/>
    </source>
</evidence>
<comment type="function">
    <text evidence="3">In eubacteria ppGpp (guanosine 3'-diphosphate 5'-diphosphate) is a mediator of the stringent response that coordinates a variety of cellular activities in response to changes in nutritional abundance.</text>
</comment>
<feature type="domain" description="TGS" evidence="7">
    <location>
        <begin position="442"/>
        <end position="505"/>
    </location>
</feature>
<dbReference type="PANTHER" id="PTHR21262:SF31">
    <property type="entry name" value="GTP PYROPHOSPHOKINASE"/>
    <property type="match status" value="1"/>
</dbReference>
<dbReference type="SUPFAM" id="SSF55021">
    <property type="entry name" value="ACT-like"/>
    <property type="match status" value="1"/>
</dbReference>
<protein>
    <submittedName>
        <fullName evidence="8">GTP pyrophosphokinase</fullName>
        <ecNumber evidence="8">2.7.6.5</ecNumber>
    </submittedName>
</protein>
<dbReference type="GO" id="GO:0005886">
    <property type="term" value="C:plasma membrane"/>
    <property type="evidence" value="ECO:0007669"/>
    <property type="project" value="TreeGrafter"/>
</dbReference>
<dbReference type="Pfam" id="PF13291">
    <property type="entry name" value="ACT_4"/>
    <property type="match status" value="1"/>
</dbReference>
<evidence type="ECO:0000313" key="8">
    <source>
        <dbReference type="EMBL" id="MBB6473420.1"/>
    </source>
</evidence>
<keyword evidence="9" id="KW-1185">Reference proteome</keyword>
<dbReference type="FunFam" id="3.30.460.10:FF:000001">
    <property type="entry name" value="GTP pyrophosphokinase RelA"/>
    <property type="match status" value="1"/>
</dbReference>
<evidence type="ECO:0000256" key="4">
    <source>
        <dbReference type="SAM" id="MobiDB-lite"/>
    </source>
</evidence>
<keyword evidence="8" id="KW-0808">Transferase</keyword>
<comment type="pathway">
    <text evidence="1">Purine metabolism; ppGpp biosynthesis; ppGpp from GTP: step 1/2.</text>
</comment>
<dbReference type="Pfam" id="PF13328">
    <property type="entry name" value="HD_4"/>
    <property type="match status" value="1"/>
</dbReference>
<dbReference type="InterPro" id="IPR004811">
    <property type="entry name" value="RelA/Spo_fam"/>
</dbReference>
<gene>
    <name evidence="8" type="ORF">BJ992_002851</name>
</gene>
<dbReference type="InterPro" id="IPR002912">
    <property type="entry name" value="ACT_dom"/>
</dbReference>
<dbReference type="SUPFAM" id="SSF81271">
    <property type="entry name" value="TGS-like"/>
    <property type="match status" value="1"/>
</dbReference>
<dbReference type="PROSITE" id="PS51671">
    <property type="entry name" value="ACT"/>
    <property type="match status" value="1"/>
</dbReference>
<dbReference type="Pfam" id="PF04607">
    <property type="entry name" value="RelA_SpoT"/>
    <property type="match status" value="1"/>
</dbReference>
<feature type="domain" description="HD" evidence="6">
    <location>
        <begin position="100"/>
        <end position="197"/>
    </location>
</feature>
<dbReference type="Gene3D" id="3.30.70.260">
    <property type="match status" value="1"/>
</dbReference>
<dbReference type="SUPFAM" id="SSF81301">
    <property type="entry name" value="Nucleotidyltransferase"/>
    <property type="match status" value="1"/>
</dbReference>
<dbReference type="InterPro" id="IPR003607">
    <property type="entry name" value="HD/PDEase_dom"/>
</dbReference>
<dbReference type="InterPro" id="IPR045865">
    <property type="entry name" value="ACT-like_dom_sf"/>
</dbReference>
<dbReference type="InterPro" id="IPR012675">
    <property type="entry name" value="Beta-grasp_dom_sf"/>
</dbReference>
<dbReference type="Gene3D" id="1.10.3210.10">
    <property type="entry name" value="Hypothetical protein af1432"/>
    <property type="match status" value="1"/>
</dbReference>
<dbReference type="NCBIfam" id="TIGR00691">
    <property type="entry name" value="spoT_relA"/>
    <property type="match status" value="1"/>
</dbReference>
<dbReference type="Gene3D" id="3.30.460.10">
    <property type="entry name" value="Beta Polymerase, domain 2"/>
    <property type="match status" value="1"/>
</dbReference>
<proteinExistence type="inferred from homology"/>
<dbReference type="CDD" id="cd04876">
    <property type="entry name" value="ACT_RelA-SpoT"/>
    <property type="match status" value="1"/>
</dbReference>
<dbReference type="GO" id="GO:0008728">
    <property type="term" value="F:GTP diphosphokinase activity"/>
    <property type="evidence" value="ECO:0007669"/>
    <property type="project" value="UniProtKB-EC"/>
</dbReference>
<sequence length="782" mass="86819">MPRDMTVPGVADTPEPVSTPAGDAGTAMSASTEEKPAPAVRRRLSRFGGQWGGAMNPVLEPLFKTVRATHPKADLRLIERAYDVAAFHHRDQKRKSGDPYITHPLAVATILAELGTDDETLCAALLHDTVEDTAYGLDELGKDFGDNIALLVDGVTKLDKVKFGDAAQAETVRKMVVAMSRDIRVLVIKLADRLHNMRTLRYLPRHKQEQKARETLEIFAPLAHRLGMNTIKWELEDLAFGMLYPKRYDEIARMVSERAPRRDLFLQEVIEKVAADLREAKIRAAVKGRPKHYYSIYQKMIAREVAFDDIYDLVGIRVLVDTVRDCYAALGTIHARWNPVPGRFKDYIAMPKFNMYQSLHTTVIGPEGKPVELQIRTRAMHHRAEYGVAAHWKYKEEMGASGPAGARMKAAGDMAWLRQLLDWQKETSDPGEFLESLRFDLSVSEVFVFTPRGQVIALPEGATPVDFAYAVHTEVGHRCIGARVNGRLVPLESRLSNGDAVEIFTSKSPDAGPSRDWLKFVKSGRARNKIRQWFSKERRETAIEAGKEAIGRAMRKQGLPLQRLMSGESLLALARDLRYPDVSALYAAVGEGHTGAQSVVEKLVQSLGGVEGAEEDIAEAAVPTRLRGRPRSGTNAGVIVAGDSDVWVRLSRCCTPVPGDAIVGFVTRGHGVSVHRDNCPNIEQLRTEPDRLVEVTWSPSDDSVFLVAIQVEALDRPRLLSDVTRTLSDQHVNILSASVTTARDRTAVSKFTFEMGDPKHLGHVLKAVRNIPGVYDVYRVTN</sequence>
<comment type="similarity">
    <text evidence="3">Belongs to the relA/spoT family.</text>
</comment>
<dbReference type="CDD" id="cd00077">
    <property type="entry name" value="HDc"/>
    <property type="match status" value="1"/>
</dbReference>
<dbReference type="InterPro" id="IPR045600">
    <property type="entry name" value="RelA/SpoT_AH_RIS"/>
</dbReference>
<dbReference type="PROSITE" id="PS51831">
    <property type="entry name" value="HD"/>
    <property type="match status" value="1"/>
</dbReference>
<dbReference type="UniPathway" id="UPA00908">
    <property type="reaction ID" value="UER00884"/>
</dbReference>